<reference evidence="2" key="1">
    <citation type="journal article" date="2018" name="BMC Genomics">
        <title>Genomic insights into host adaptation between the wheat stripe rust pathogen (Puccinia striiformis f. sp. tritici) and the barley stripe rust pathogen (Puccinia striiformis f. sp. hordei).</title>
        <authorList>
            <person name="Xia C."/>
            <person name="Wang M."/>
            <person name="Yin C."/>
            <person name="Cornejo O.E."/>
            <person name="Hulbert S.H."/>
            <person name="Chen X."/>
        </authorList>
    </citation>
    <scope>NUCLEOTIDE SEQUENCE [LARGE SCALE GENOMIC DNA]</scope>
    <source>
        <strain evidence="2">93-210</strain>
    </source>
</reference>
<keyword evidence="2" id="KW-1185">Reference proteome</keyword>
<name>A0ACC0E117_9BASI</name>
<accession>A0ACC0E117</accession>
<gene>
    <name evidence="1" type="ORF">MJO28_012702</name>
</gene>
<sequence length="309" mass="35337">MDERIIQPLDELARQQVRDLADLAIPGFARLESKCNPEYPSPQVATRARVEVSDRARTYHALHQRFHCCHLSGNHVFNKPKASEELYSSCFEASSLIEHMKLSPEEFNRRTDKSYLGFYTQDAIDSVKSAVGYITESDLDFAQSRWKGHLEQINSVLWEIEAMVKPGTYIGYEGQTPVHKLVRAPVILLANLSIGIIKLAQLFLKKLSKHGINNKRFPISEEICSEQIPEAADPAANGQKFVRVAEDFKSRFDALLLVVNRHLIPSVPDTDRFQDRKYFKDWFMTWDTMRISATKELMNAAKSLDDHPT</sequence>
<reference evidence="2" key="2">
    <citation type="journal article" date="2018" name="Mol. Plant Microbe Interact.">
        <title>Genome sequence resources for the wheat stripe rust pathogen (Puccinia striiformis f. sp. tritici) and the barley stripe rust pathogen (Puccinia striiformis f. sp. hordei).</title>
        <authorList>
            <person name="Xia C."/>
            <person name="Wang M."/>
            <person name="Yin C."/>
            <person name="Cornejo O.E."/>
            <person name="Hulbert S.H."/>
            <person name="Chen X."/>
        </authorList>
    </citation>
    <scope>NUCLEOTIDE SEQUENCE [LARGE SCALE GENOMIC DNA]</scope>
    <source>
        <strain evidence="2">93-210</strain>
    </source>
</reference>
<protein>
    <submittedName>
        <fullName evidence="1">Uncharacterized protein</fullName>
    </submittedName>
</protein>
<dbReference type="Proteomes" id="UP001060170">
    <property type="component" value="Chromosome 12"/>
</dbReference>
<evidence type="ECO:0000313" key="2">
    <source>
        <dbReference type="Proteomes" id="UP001060170"/>
    </source>
</evidence>
<evidence type="ECO:0000313" key="1">
    <source>
        <dbReference type="EMBL" id="KAI7942675.1"/>
    </source>
</evidence>
<comment type="caution">
    <text evidence="1">The sequence shown here is derived from an EMBL/GenBank/DDBJ whole genome shotgun (WGS) entry which is preliminary data.</text>
</comment>
<proteinExistence type="predicted"/>
<dbReference type="EMBL" id="CM045876">
    <property type="protein sequence ID" value="KAI7942675.1"/>
    <property type="molecule type" value="Genomic_DNA"/>
</dbReference>
<organism evidence="1 2">
    <name type="scientific">Puccinia striiformis f. sp. tritici</name>
    <dbReference type="NCBI Taxonomy" id="168172"/>
    <lineage>
        <taxon>Eukaryota</taxon>
        <taxon>Fungi</taxon>
        <taxon>Dikarya</taxon>
        <taxon>Basidiomycota</taxon>
        <taxon>Pucciniomycotina</taxon>
        <taxon>Pucciniomycetes</taxon>
        <taxon>Pucciniales</taxon>
        <taxon>Pucciniaceae</taxon>
        <taxon>Puccinia</taxon>
    </lineage>
</organism>
<reference evidence="1 2" key="3">
    <citation type="journal article" date="2022" name="Microbiol. Spectr.">
        <title>Folding features and dynamics of 3D genome architecture in plant fungal pathogens.</title>
        <authorList>
            <person name="Xia C."/>
        </authorList>
    </citation>
    <scope>NUCLEOTIDE SEQUENCE [LARGE SCALE GENOMIC DNA]</scope>
    <source>
        <strain evidence="1 2">93-210</strain>
    </source>
</reference>